<evidence type="ECO:0000313" key="2">
    <source>
        <dbReference type="EMBL" id="MDR6205979.1"/>
    </source>
</evidence>
<protein>
    <recommendedName>
        <fullName evidence="4">DUF2795 domain-containing protein</fullName>
    </recommendedName>
</protein>
<gene>
    <name evidence="2" type="ORF">QF025_004699</name>
</gene>
<dbReference type="RefSeq" id="WP_006049385.1">
    <property type="nucleotide sequence ID" value="NZ_ATXV01000001.1"/>
</dbReference>
<dbReference type="InterPro" id="IPR021527">
    <property type="entry name" value="DUF2795"/>
</dbReference>
<dbReference type="GeneID" id="97003889"/>
<dbReference type="AlphaFoldDB" id="A0ABD5CPS6"/>
<dbReference type="Pfam" id="PF11387">
    <property type="entry name" value="DUF2795"/>
    <property type="match status" value="1"/>
</dbReference>
<proteinExistence type="predicted"/>
<evidence type="ECO:0008006" key="4">
    <source>
        <dbReference type="Google" id="ProtNLM"/>
    </source>
</evidence>
<reference evidence="2 3" key="1">
    <citation type="submission" date="2023-08" db="EMBL/GenBank/DDBJ databases">
        <title>Genome sequencing of plant associated microbes to promote plant fitness in Sorghum bicolor and Oryza sativa.</title>
        <authorList>
            <person name="Coleman-Derr D."/>
        </authorList>
    </citation>
    <scope>NUCLEOTIDE SEQUENCE [LARGE SCALE GENOMIC DNA]</scope>
    <source>
        <strain evidence="2 3">SLBN-33</strain>
    </source>
</reference>
<dbReference type="Proteomes" id="UP001245184">
    <property type="component" value="Unassembled WGS sequence"/>
</dbReference>
<evidence type="ECO:0000313" key="3">
    <source>
        <dbReference type="Proteomes" id="UP001245184"/>
    </source>
</evidence>
<organism evidence="2 3">
    <name type="scientific">Paraburkholderia graminis</name>
    <dbReference type="NCBI Taxonomy" id="60548"/>
    <lineage>
        <taxon>Bacteria</taxon>
        <taxon>Pseudomonadati</taxon>
        <taxon>Pseudomonadota</taxon>
        <taxon>Betaproteobacteria</taxon>
        <taxon>Burkholderiales</taxon>
        <taxon>Burkholderiaceae</taxon>
        <taxon>Paraburkholderia</taxon>
    </lineage>
</organism>
<accession>A0ABD5CPS6</accession>
<dbReference type="EMBL" id="JAVIZN010000002">
    <property type="protein sequence ID" value="MDR6205979.1"/>
    <property type="molecule type" value="Genomic_DNA"/>
</dbReference>
<comment type="caution">
    <text evidence="2">The sequence shown here is derived from an EMBL/GenBank/DDBJ whole genome shotgun (WGS) entry which is preliminary data.</text>
</comment>
<feature type="region of interest" description="Disordered" evidence="1">
    <location>
        <begin position="56"/>
        <end position="75"/>
    </location>
</feature>
<dbReference type="KEGG" id="pgp:CUJ91_20475"/>
<evidence type="ECO:0000256" key="1">
    <source>
        <dbReference type="SAM" id="MobiDB-lite"/>
    </source>
</evidence>
<sequence>MASNSNSTSSNGGPIRKFIDVQKALKGASYPADKASLLDTAKGNGADDEVLDALERLPEQEYGSPAEVSKGVGNE</sequence>
<name>A0ABD5CPS6_9BURK</name>